<protein>
    <submittedName>
        <fullName evidence="2">TOL protein</fullName>
    </submittedName>
</protein>
<keyword evidence="3" id="KW-1185">Reference proteome</keyword>
<reference evidence="2 3" key="1">
    <citation type="submission" date="2023-04" db="EMBL/GenBank/DDBJ databases">
        <title>Colletotrichum tabacum stain YC1 causing leaf anthracnose on Nicotiana tabacum(L.) cv.</title>
        <authorList>
            <person name="Ji Z."/>
            <person name="Wang M."/>
            <person name="Zhang J."/>
            <person name="Wang N."/>
            <person name="Zhou Z."/>
        </authorList>
    </citation>
    <scope>NUCLEOTIDE SEQUENCE [LARGE SCALE GENOMIC DNA]</scope>
    <source>
        <strain evidence="2 3">YC1</strain>
    </source>
</reference>
<sequence>MLENKYRDDKEAVASIFLQADVVSGGSTFVEDILHSVFRQLCVKDSEADAKEDYVSKYRLYLDARRDGDSDGERRVRLVRDALHSRLGKLVRAFLIIDDLDRCSASDELLIENEISMMGVQGLKVFLTSRIPCLKRASQSVECDSCPDKGMEIDVRDSKNFIATFDYIELNIDSNCRLPHFIDWDLEREHGNLGSNDKNLPPHSALGRWLTEARNHEEIENLREKIRHQADMNVSLVRLRLDNIHRAESVNASEKTWDYHHVTAAKLIAATGSGCVFCQKLAASAGVIHGKDDTEPLYRWTIRETAQTRETKSYISITFRPVVNTGHENNKSEELPEVRFDLFPEEDLGFIPDEKSFGLGTDSEASQKQMKRWIDHCVESHPKCQPSLASNAFMPTRVLDIGAANDPWPPLQIRVIQTNTISDEARKYMTLSHCWGKEAFVKLTVERFDKFTNDGIPWSNSSSGNGISSNQNFIEAIKITQKLGIRYLWIDSICIIQEDEEDWAVEAKLMHKVYRHSYCNLAAVDSKNCLGGLFRGRKHGVLPATYDPRGSSHRLSGRKWRILTSDLWDKDLLGSPLYTRGWVFQERMLSPRLLQFGHSQLFWDCATISACEALPEGFPLSLDAKAASDRHWRQRLQEADITQRSPAKGSQGSLETLWESSVSAYTACDLTKHSDKDKAMWGIAKLMRDMLGQEYAHGLWSTCLEEQLAWRVAGRPKVVGPEKTQGNTAGEKGDSSNGISFPYWSWTHLDVPIQVVPRFRDRGRFYRATNHDGGKVGFQFQNPFSGWMKRENFPGGEEEFDRMIGKSINAEEEHGKQTDPTGNAWKPDESSELAYEEITIQGHVCKGTLKFVSVEERWEVVIEGVQGTAVIEAFPDVQPPKHAVPCEFLVLVASRALLDEAGREIVNTDSPNIDIIKDVQYSGRGILVKRVAGARLERVGMVDFRQLSWSDWGSFRLACGESEEAIAKREFCAESGDKAWLK</sequence>
<gene>
    <name evidence="2" type="ORF">QIS74_03675</name>
</gene>
<feature type="domain" description="Heterokaryon incompatibility" evidence="1">
    <location>
        <begin position="428"/>
        <end position="586"/>
    </location>
</feature>
<comment type="caution">
    <text evidence="2">The sequence shown here is derived from an EMBL/GenBank/DDBJ whole genome shotgun (WGS) entry which is preliminary data.</text>
</comment>
<evidence type="ECO:0000313" key="3">
    <source>
        <dbReference type="Proteomes" id="UP001327957"/>
    </source>
</evidence>
<name>A0AAV9TKX4_9PEZI</name>
<evidence type="ECO:0000259" key="1">
    <source>
        <dbReference type="Pfam" id="PF06985"/>
    </source>
</evidence>
<dbReference type="AlphaFoldDB" id="A0AAV9TKX4"/>
<dbReference type="PANTHER" id="PTHR33112">
    <property type="entry name" value="DOMAIN PROTEIN, PUTATIVE-RELATED"/>
    <property type="match status" value="1"/>
</dbReference>
<dbReference type="Pfam" id="PF06985">
    <property type="entry name" value="HET"/>
    <property type="match status" value="1"/>
</dbReference>
<dbReference type="PANTHER" id="PTHR33112:SF10">
    <property type="entry name" value="TOL"/>
    <property type="match status" value="1"/>
</dbReference>
<proteinExistence type="predicted"/>
<dbReference type="Proteomes" id="UP001327957">
    <property type="component" value="Unassembled WGS sequence"/>
</dbReference>
<dbReference type="EMBL" id="JASAOK010000015">
    <property type="protein sequence ID" value="KAK6223731.1"/>
    <property type="molecule type" value="Genomic_DNA"/>
</dbReference>
<evidence type="ECO:0000313" key="2">
    <source>
        <dbReference type="EMBL" id="KAK6223731.1"/>
    </source>
</evidence>
<accession>A0AAV9TKX4</accession>
<organism evidence="2 3">
    <name type="scientific">Colletotrichum tabaci</name>
    <dbReference type="NCBI Taxonomy" id="1209068"/>
    <lineage>
        <taxon>Eukaryota</taxon>
        <taxon>Fungi</taxon>
        <taxon>Dikarya</taxon>
        <taxon>Ascomycota</taxon>
        <taxon>Pezizomycotina</taxon>
        <taxon>Sordariomycetes</taxon>
        <taxon>Hypocreomycetidae</taxon>
        <taxon>Glomerellales</taxon>
        <taxon>Glomerellaceae</taxon>
        <taxon>Colletotrichum</taxon>
        <taxon>Colletotrichum destructivum species complex</taxon>
    </lineage>
</organism>
<dbReference type="InterPro" id="IPR010730">
    <property type="entry name" value="HET"/>
</dbReference>